<comment type="subunit">
    <text evidence="7">The Tat system comprises two distinct complexes: a TatABC complex, containing multiple copies of TatA, TatB and TatC subunits, and a separate TatA complex, containing only TatA subunits. Substrates initially bind to the TatABC complex, which probably triggers association of the separate TatA complex to form the active translocon.</text>
</comment>
<dbReference type="InterPro" id="IPR002033">
    <property type="entry name" value="TatC"/>
</dbReference>
<dbReference type="PANTHER" id="PTHR30371:SF0">
    <property type="entry name" value="SEC-INDEPENDENT PROTEIN TRANSLOCASE PROTEIN TATC, CHLOROPLASTIC-RELATED"/>
    <property type="match status" value="1"/>
</dbReference>
<evidence type="ECO:0000256" key="5">
    <source>
        <dbReference type="ARBA" id="ARBA00023010"/>
    </source>
</evidence>
<feature type="transmembrane region" description="Helical" evidence="7">
    <location>
        <begin position="186"/>
        <end position="213"/>
    </location>
</feature>
<proteinExistence type="inferred from homology"/>
<comment type="subcellular location">
    <subcellularLocation>
        <location evidence="7">Cell membrane</location>
        <topology evidence="7">Multi-pass membrane protein</topology>
    </subcellularLocation>
    <subcellularLocation>
        <location evidence="1">Membrane</location>
        <topology evidence="1">Multi-pass membrane protein</topology>
    </subcellularLocation>
</comment>
<comment type="function">
    <text evidence="7">Part of the twin-arginine translocation (Tat) system that transports large folded proteins containing a characteristic twin-arginine motif in their signal peptide across membranes. Together with TatB, TatC is part of a receptor directly interacting with Tat signal peptides.</text>
</comment>
<dbReference type="PANTHER" id="PTHR30371">
    <property type="entry name" value="SEC-INDEPENDENT PROTEIN TRANSLOCASE PROTEIN TATC"/>
    <property type="match status" value="1"/>
</dbReference>
<comment type="similarity">
    <text evidence="7">Belongs to the TatC family.</text>
</comment>
<dbReference type="NCBIfam" id="TIGR00945">
    <property type="entry name" value="tatC"/>
    <property type="match status" value="1"/>
</dbReference>
<sequence length="334" mass="36076">MSSRGTLKKVLKPVGHDERLTLVEHLDELRTRLIVCLCALALAFAVCLWQSRPLLSVLNQPLARAANKAQRAPTSLSGREERLRRTIREALDGQARALAELARAGSLSASQRQALSDAVRETRSAARRLAARDQDTRPVTLGLGEPFTQTLLVAFQFALLFTLPVLLYQAWAFIAPAFAPNERRAIRLLVVGAPALFVAGVAFAYVVVLPTAVAFLQQFNAGAFDALVQASSYYHFVLITALATGLLFQLPLAMVGLVALGVLSSEQLRSNRRIAIVVLAVLAALLPGTDPITTLIEMVPMVLLFELGIVLSRIVERRRARAARLAEASAGGSA</sequence>
<organism evidence="8 9">
    <name type="scientific">Thermoleophilum album</name>
    <dbReference type="NCBI Taxonomy" id="29539"/>
    <lineage>
        <taxon>Bacteria</taxon>
        <taxon>Bacillati</taxon>
        <taxon>Actinomycetota</taxon>
        <taxon>Thermoleophilia</taxon>
        <taxon>Thermoleophilales</taxon>
        <taxon>Thermoleophilaceae</taxon>
        <taxon>Thermoleophilum</taxon>
    </lineage>
</organism>
<gene>
    <name evidence="7" type="primary">tatC</name>
    <name evidence="8" type="ORF">SAMN02745716_0269</name>
</gene>
<feature type="transmembrane region" description="Helical" evidence="7">
    <location>
        <begin position="233"/>
        <end position="262"/>
    </location>
</feature>
<feature type="transmembrane region" description="Helical" evidence="7">
    <location>
        <begin position="274"/>
        <end position="292"/>
    </location>
</feature>
<keyword evidence="5 7" id="KW-0811">Translocation</keyword>
<dbReference type="GO" id="GO:0009977">
    <property type="term" value="F:proton motive force dependent protein transmembrane transporter activity"/>
    <property type="evidence" value="ECO:0007669"/>
    <property type="project" value="TreeGrafter"/>
</dbReference>
<evidence type="ECO:0000256" key="3">
    <source>
        <dbReference type="ARBA" id="ARBA00022927"/>
    </source>
</evidence>
<dbReference type="EMBL" id="FNWJ01000001">
    <property type="protein sequence ID" value="SEH10419.1"/>
    <property type="molecule type" value="Genomic_DNA"/>
</dbReference>
<keyword evidence="6 7" id="KW-0472">Membrane</keyword>
<dbReference type="AlphaFoldDB" id="A0A1H6FHV5"/>
<keyword evidence="4 7" id="KW-1133">Transmembrane helix</keyword>
<name>A0A1H6FHV5_THEAL</name>
<evidence type="ECO:0000256" key="1">
    <source>
        <dbReference type="ARBA" id="ARBA00004141"/>
    </source>
</evidence>
<keyword evidence="7" id="KW-1003">Cell membrane</keyword>
<dbReference type="GO" id="GO:0043953">
    <property type="term" value="P:protein transport by the Tat complex"/>
    <property type="evidence" value="ECO:0007669"/>
    <property type="project" value="UniProtKB-UniRule"/>
</dbReference>
<dbReference type="HAMAP" id="MF_00902">
    <property type="entry name" value="TatC"/>
    <property type="match status" value="1"/>
</dbReference>
<dbReference type="GO" id="GO:0065002">
    <property type="term" value="P:intracellular protein transmembrane transport"/>
    <property type="evidence" value="ECO:0007669"/>
    <property type="project" value="TreeGrafter"/>
</dbReference>
<dbReference type="Proteomes" id="UP000222056">
    <property type="component" value="Unassembled WGS sequence"/>
</dbReference>
<dbReference type="Pfam" id="PF00902">
    <property type="entry name" value="TatC"/>
    <property type="match status" value="1"/>
</dbReference>
<feature type="transmembrane region" description="Helical" evidence="7">
    <location>
        <begin position="151"/>
        <end position="174"/>
    </location>
</feature>
<dbReference type="GO" id="GO:0033281">
    <property type="term" value="C:TAT protein transport complex"/>
    <property type="evidence" value="ECO:0007669"/>
    <property type="project" value="UniProtKB-UniRule"/>
</dbReference>
<evidence type="ECO:0000313" key="8">
    <source>
        <dbReference type="EMBL" id="SEH10419.1"/>
    </source>
</evidence>
<evidence type="ECO:0000256" key="6">
    <source>
        <dbReference type="ARBA" id="ARBA00023136"/>
    </source>
</evidence>
<evidence type="ECO:0000256" key="7">
    <source>
        <dbReference type="HAMAP-Rule" id="MF_00902"/>
    </source>
</evidence>
<dbReference type="PRINTS" id="PR01840">
    <property type="entry name" value="TATCFAMILY"/>
</dbReference>
<keyword evidence="2 7" id="KW-0812">Transmembrane</keyword>
<accession>A0A1H6FHV5</accession>
<evidence type="ECO:0000313" key="9">
    <source>
        <dbReference type="Proteomes" id="UP000222056"/>
    </source>
</evidence>
<feature type="transmembrane region" description="Helical" evidence="7">
    <location>
        <begin position="33"/>
        <end position="51"/>
    </location>
</feature>
<keyword evidence="7" id="KW-0813">Transport</keyword>
<reference evidence="9" key="1">
    <citation type="submission" date="2016-10" db="EMBL/GenBank/DDBJ databases">
        <authorList>
            <person name="Varghese N."/>
            <person name="Submissions S."/>
        </authorList>
    </citation>
    <scope>NUCLEOTIDE SEQUENCE [LARGE SCALE GENOMIC DNA]</scope>
    <source>
        <strain evidence="9">ATCC 35263</strain>
    </source>
</reference>
<evidence type="ECO:0000256" key="4">
    <source>
        <dbReference type="ARBA" id="ARBA00022989"/>
    </source>
</evidence>
<protein>
    <recommendedName>
        <fullName evidence="7">Sec-independent protein translocase protein TatC</fullName>
    </recommendedName>
</protein>
<evidence type="ECO:0000256" key="2">
    <source>
        <dbReference type="ARBA" id="ARBA00022692"/>
    </source>
</evidence>
<keyword evidence="3 7" id="KW-0653">Protein transport</keyword>
<keyword evidence="9" id="KW-1185">Reference proteome</keyword>
<dbReference type="STRING" id="29539.SAMN02745716_0269"/>
<dbReference type="RefSeq" id="WP_177169227.1">
    <property type="nucleotide sequence ID" value="NZ_FNWJ01000001.1"/>
</dbReference>
<feature type="transmembrane region" description="Helical" evidence="7">
    <location>
        <begin position="298"/>
        <end position="315"/>
    </location>
</feature>